<dbReference type="Gene3D" id="1.10.260.40">
    <property type="entry name" value="lambda repressor-like DNA-binding domains"/>
    <property type="match status" value="1"/>
</dbReference>
<organism evidence="5 6">
    <name type="scientific">Friedmanniella luteola</name>
    <dbReference type="NCBI Taxonomy" id="546871"/>
    <lineage>
        <taxon>Bacteria</taxon>
        <taxon>Bacillati</taxon>
        <taxon>Actinomycetota</taxon>
        <taxon>Actinomycetes</taxon>
        <taxon>Propionibacteriales</taxon>
        <taxon>Nocardioidaceae</taxon>
        <taxon>Friedmanniella</taxon>
    </lineage>
</organism>
<reference evidence="5 6" key="1">
    <citation type="submission" date="2016-10" db="EMBL/GenBank/DDBJ databases">
        <authorList>
            <person name="de Groot N.N."/>
        </authorList>
    </citation>
    <scope>NUCLEOTIDE SEQUENCE [LARGE SCALE GENOMIC DNA]</scope>
    <source>
        <strain evidence="5 6">DSM 21741</strain>
    </source>
</reference>
<dbReference type="PROSITE" id="PS00356">
    <property type="entry name" value="HTH_LACI_1"/>
    <property type="match status" value="1"/>
</dbReference>
<keyword evidence="1" id="KW-0805">Transcription regulation</keyword>
<evidence type="ECO:0000259" key="4">
    <source>
        <dbReference type="PROSITE" id="PS50932"/>
    </source>
</evidence>
<dbReference type="GO" id="GO:0003700">
    <property type="term" value="F:DNA-binding transcription factor activity"/>
    <property type="evidence" value="ECO:0007669"/>
    <property type="project" value="TreeGrafter"/>
</dbReference>
<evidence type="ECO:0000313" key="6">
    <source>
        <dbReference type="Proteomes" id="UP000199092"/>
    </source>
</evidence>
<dbReference type="RefSeq" id="WP_091414700.1">
    <property type="nucleotide sequence ID" value="NZ_LT629749.1"/>
</dbReference>
<evidence type="ECO:0000256" key="2">
    <source>
        <dbReference type="ARBA" id="ARBA00023125"/>
    </source>
</evidence>
<dbReference type="OrthoDB" id="37081at2"/>
<dbReference type="Proteomes" id="UP000199092">
    <property type="component" value="Chromosome I"/>
</dbReference>
<evidence type="ECO:0000313" key="5">
    <source>
        <dbReference type="EMBL" id="SDT31740.1"/>
    </source>
</evidence>
<keyword evidence="3" id="KW-0804">Transcription</keyword>
<protein>
    <submittedName>
        <fullName evidence="5">Regulatory protein, lacI family</fullName>
    </submittedName>
</protein>
<gene>
    <name evidence="5" type="ORF">SAMN04488543_3703</name>
</gene>
<dbReference type="Pfam" id="PF00356">
    <property type="entry name" value="LacI"/>
    <property type="match status" value="1"/>
</dbReference>
<dbReference type="PROSITE" id="PS50932">
    <property type="entry name" value="HTH_LACI_2"/>
    <property type="match status" value="1"/>
</dbReference>
<dbReference type="CDD" id="cd01392">
    <property type="entry name" value="HTH_LacI"/>
    <property type="match status" value="1"/>
</dbReference>
<sequence length="114" mass="12005">MSTLVEVAGAAGVSTRTVVNVLAGHPHVRAETRRRVLAAVEELGYRPDPVARTLRRGSPDALVLLVPDRGYDGLAQRLVEAAVAAGCRTVLDAAELTDDQPCLLVVRPSGPSRA</sequence>
<dbReference type="GO" id="GO:0000976">
    <property type="term" value="F:transcription cis-regulatory region binding"/>
    <property type="evidence" value="ECO:0007669"/>
    <property type="project" value="TreeGrafter"/>
</dbReference>
<evidence type="ECO:0000256" key="1">
    <source>
        <dbReference type="ARBA" id="ARBA00023015"/>
    </source>
</evidence>
<proteinExistence type="predicted"/>
<dbReference type="AlphaFoldDB" id="A0A1H1ZDJ7"/>
<dbReference type="STRING" id="546871.SAMN04488543_3703"/>
<dbReference type="SUPFAM" id="SSF47413">
    <property type="entry name" value="lambda repressor-like DNA-binding domains"/>
    <property type="match status" value="1"/>
</dbReference>
<keyword evidence="2" id="KW-0238">DNA-binding</keyword>
<dbReference type="InterPro" id="IPR010982">
    <property type="entry name" value="Lambda_DNA-bd_dom_sf"/>
</dbReference>
<dbReference type="EMBL" id="LT629749">
    <property type="protein sequence ID" value="SDT31740.1"/>
    <property type="molecule type" value="Genomic_DNA"/>
</dbReference>
<dbReference type="PANTHER" id="PTHR30146:SF109">
    <property type="entry name" value="HTH-TYPE TRANSCRIPTIONAL REGULATOR GALS"/>
    <property type="match status" value="1"/>
</dbReference>
<feature type="domain" description="HTH lacI-type" evidence="4">
    <location>
        <begin position="2"/>
        <end position="56"/>
    </location>
</feature>
<dbReference type="InterPro" id="IPR000843">
    <property type="entry name" value="HTH_LacI"/>
</dbReference>
<accession>A0A1H1ZDJ7</accession>
<name>A0A1H1ZDJ7_9ACTN</name>
<evidence type="ECO:0000256" key="3">
    <source>
        <dbReference type="ARBA" id="ARBA00023163"/>
    </source>
</evidence>
<keyword evidence="6" id="KW-1185">Reference proteome</keyword>
<dbReference type="SMART" id="SM00354">
    <property type="entry name" value="HTH_LACI"/>
    <property type="match status" value="1"/>
</dbReference>
<dbReference type="PANTHER" id="PTHR30146">
    <property type="entry name" value="LACI-RELATED TRANSCRIPTIONAL REPRESSOR"/>
    <property type="match status" value="1"/>
</dbReference>